<feature type="transmembrane region" description="Helical" evidence="1">
    <location>
        <begin position="18"/>
        <end position="36"/>
    </location>
</feature>
<feature type="transmembrane region" description="Helical" evidence="1">
    <location>
        <begin position="150"/>
        <end position="173"/>
    </location>
</feature>
<sequence>MATESLRGRNPVESSRPWVIGAVLLCAVGTLGAVANSARPRGSVGRAAGFADVLRVNPGVVQTEQAAVVAVVTVAGFAALWWSLRRSWPWLLVAGVTLTLPTELANVVTRNELFGSAAWFYFGPVTAGAQLVLLGTLAAGVRLVHMGAPGAGAILIGAGMGAQVFGASTDVWIAHIAIAQPGGFPVDVAEAAQILLHVVFLATAIGGTLLLLSLHHRYDGRPELAAPSGPEPELGLRTALAGSVGAVAFVPAAAMETVKGGFGVNACWVLLGTGLVAAALAGLRAAAGVLVASAVVVGISGPASALIQAENTSYIRMWFLVALGVVVGAAAAFPSWRLWAALAGCAACAIVLALTMLIRPDGLTVIVLALLAATVTVAIASLGIRLTQDGLSPAVLGPLMFATVIGACGLLADWHGTGRRGPNAELFREPGHLWLYTVLLLLAGLALIALPRWWTRPKAEEQSPVD</sequence>
<feature type="transmembrane region" description="Helical" evidence="1">
    <location>
        <begin position="365"/>
        <end position="384"/>
    </location>
</feature>
<evidence type="ECO:0000313" key="3">
    <source>
        <dbReference type="Proteomes" id="UP001569963"/>
    </source>
</evidence>
<feature type="transmembrane region" description="Helical" evidence="1">
    <location>
        <begin position="433"/>
        <end position="454"/>
    </location>
</feature>
<dbReference type="EMBL" id="JAXCEI010000005">
    <property type="protein sequence ID" value="MFA1540122.1"/>
    <property type="molecule type" value="Genomic_DNA"/>
</dbReference>
<name>A0ABV4QAD3_9ACTN</name>
<evidence type="ECO:0000256" key="1">
    <source>
        <dbReference type="SAM" id="Phobius"/>
    </source>
</evidence>
<keyword evidence="3" id="KW-1185">Reference proteome</keyword>
<accession>A0ABV4QAD3</accession>
<feature type="transmembrane region" description="Helical" evidence="1">
    <location>
        <begin position="262"/>
        <end position="281"/>
    </location>
</feature>
<evidence type="ECO:0000313" key="2">
    <source>
        <dbReference type="EMBL" id="MFA1540122.1"/>
    </source>
</evidence>
<keyword evidence="1" id="KW-1133">Transmembrane helix</keyword>
<keyword evidence="1" id="KW-0472">Membrane</keyword>
<dbReference type="RefSeq" id="WP_371950022.1">
    <property type="nucleotide sequence ID" value="NZ_JAXCEI010000005.1"/>
</dbReference>
<organism evidence="2 3">
    <name type="scientific">Actinomadura monticuli</name>
    <dbReference type="NCBI Taxonomy" id="3097367"/>
    <lineage>
        <taxon>Bacteria</taxon>
        <taxon>Bacillati</taxon>
        <taxon>Actinomycetota</taxon>
        <taxon>Actinomycetes</taxon>
        <taxon>Streptosporangiales</taxon>
        <taxon>Thermomonosporaceae</taxon>
        <taxon>Actinomadura</taxon>
    </lineage>
</organism>
<feature type="transmembrane region" description="Helical" evidence="1">
    <location>
        <begin position="66"/>
        <end position="84"/>
    </location>
</feature>
<reference evidence="2 3" key="1">
    <citation type="submission" date="2023-11" db="EMBL/GenBank/DDBJ databases">
        <title>Actinomadura monticuli sp. nov., isolated from volcanic ash.</title>
        <authorList>
            <person name="Lee S.D."/>
            <person name="Yang H."/>
            <person name="Kim I.S."/>
        </authorList>
    </citation>
    <scope>NUCLEOTIDE SEQUENCE [LARGE SCALE GENOMIC DNA]</scope>
    <source>
        <strain evidence="2 3">DLS-62</strain>
    </source>
</reference>
<proteinExistence type="predicted"/>
<dbReference type="Proteomes" id="UP001569963">
    <property type="component" value="Unassembled WGS sequence"/>
</dbReference>
<protein>
    <submittedName>
        <fullName evidence="2">Uncharacterized protein</fullName>
    </submittedName>
</protein>
<feature type="transmembrane region" description="Helical" evidence="1">
    <location>
        <begin position="120"/>
        <end position="144"/>
    </location>
</feature>
<feature type="transmembrane region" description="Helical" evidence="1">
    <location>
        <begin position="314"/>
        <end position="333"/>
    </location>
</feature>
<feature type="transmembrane region" description="Helical" evidence="1">
    <location>
        <begin position="287"/>
        <end position="307"/>
    </location>
</feature>
<gene>
    <name evidence="2" type="ORF">SM611_14385</name>
</gene>
<feature type="transmembrane region" description="Helical" evidence="1">
    <location>
        <begin position="339"/>
        <end position="358"/>
    </location>
</feature>
<comment type="caution">
    <text evidence="2">The sequence shown here is derived from an EMBL/GenBank/DDBJ whole genome shotgun (WGS) entry which is preliminary data.</text>
</comment>
<feature type="transmembrane region" description="Helical" evidence="1">
    <location>
        <begin position="390"/>
        <end position="412"/>
    </location>
</feature>
<feature type="transmembrane region" description="Helical" evidence="1">
    <location>
        <begin position="194"/>
        <end position="214"/>
    </location>
</feature>
<keyword evidence="1" id="KW-0812">Transmembrane</keyword>